<dbReference type="PRINTS" id="PR01705">
    <property type="entry name" value="TSP1REPEAT"/>
</dbReference>
<feature type="region of interest" description="Disordered" evidence="6">
    <location>
        <begin position="1"/>
        <end position="28"/>
    </location>
</feature>
<proteinExistence type="predicted"/>
<dbReference type="InterPro" id="IPR000884">
    <property type="entry name" value="TSP1_rpt"/>
</dbReference>
<evidence type="ECO:0000256" key="7">
    <source>
        <dbReference type="SAM" id="Phobius"/>
    </source>
</evidence>
<comment type="subcellular location">
    <subcellularLocation>
        <location evidence="1">Secreted</location>
    </subcellularLocation>
</comment>
<accession>A0AAV9R489</accession>
<dbReference type="Gene3D" id="2.20.100.10">
    <property type="entry name" value="Thrombospondin type-1 (TSP1) repeat"/>
    <property type="match status" value="2"/>
</dbReference>
<feature type="compositionally biased region" description="Polar residues" evidence="6">
    <location>
        <begin position="14"/>
        <end position="28"/>
    </location>
</feature>
<keyword evidence="7" id="KW-0472">Membrane</keyword>
<dbReference type="FunFam" id="2.20.100.10:FF:000002">
    <property type="entry name" value="Unc-5 netrin receptor C"/>
    <property type="match status" value="1"/>
</dbReference>
<keyword evidence="10" id="KW-1185">Reference proteome</keyword>
<dbReference type="PROSITE" id="PS51145">
    <property type="entry name" value="ZU5"/>
    <property type="match status" value="1"/>
</dbReference>
<sequence length="434" mass="47142">MPGLTFSPRPAEATVSQKSPQQRRVSTTQVKRFSLPERRTTSSRITGNVQFWPADRTGRPPTASLVNGGWSTWTEWSPCNSRCGRGFQKRTRSCTNPAPLNGGLPCDGQAIQKLPCTTLCTVDGVWTDWSKWSACGTECTQYRRRECNNPAPKNGGKDCEGLVLQSQNCTDGLCMQTAPSTDDVALYVGIVIAVIMCLFISAIVALFVYRKTHRDFDSDIIDTSALNGGFQSVNIKTARSADLLTAPPDLTNAAAMYRGPVYALHDVSDKIPMTNSPLLDPLPNLKIKVYNSSGLVTPPDDLSGDFTSKLSPKVTQSLLDNSDSLNLRSQSLARIRDPSCTAHGSFNNQGGHLIVPNSGVSLLVPAGAVPQGRVYEMHVTVHRKDSLRPGKTAPLGVLETGSLLGTLWNTQRDISALCPSFQFRWGPAWKKSVC</sequence>
<comment type="caution">
    <text evidence="9">The sequence shown here is derived from an EMBL/GenBank/DDBJ whole genome shotgun (WGS) entry which is preliminary data.</text>
</comment>
<dbReference type="FunFam" id="2.20.100.10:FF:000008">
    <property type="entry name" value="Unc-5 netrin receptor C"/>
    <property type="match status" value="1"/>
</dbReference>
<dbReference type="EMBL" id="JAHHUM010002389">
    <property type="protein sequence ID" value="KAK5603933.1"/>
    <property type="molecule type" value="Genomic_DNA"/>
</dbReference>
<keyword evidence="4" id="KW-0677">Repeat</keyword>
<feature type="transmembrane region" description="Helical" evidence="7">
    <location>
        <begin position="184"/>
        <end position="209"/>
    </location>
</feature>
<evidence type="ECO:0000313" key="10">
    <source>
        <dbReference type="Proteomes" id="UP001311232"/>
    </source>
</evidence>
<dbReference type="PROSITE" id="PS50092">
    <property type="entry name" value="TSP1"/>
    <property type="match status" value="2"/>
</dbReference>
<dbReference type="InterPro" id="IPR000906">
    <property type="entry name" value="ZU5_dom"/>
</dbReference>
<dbReference type="PANTHER" id="PTHR22906:SF43">
    <property type="entry name" value="PROPERDIN"/>
    <property type="match status" value="1"/>
</dbReference>
<evidence type="ECO:0000313" key="9">
    <source>
        <dbReference type="EMBL" id="KAK5603933.1"/>
    </source>
</evidence>
<dbReference type="SMART" id="SM00209">
    <property type="entry name" value="TSP1"/>
    <property type="match status" value="2"/>
</dbReference>
<keyword evidence="9" id="KW-0675">Receptor</keyword>
<dbReference type="InterPro" id="IPR036383">
    <property type="entry name" value="TSP1_rpt_sf"/>
</dbReference>
<keyword evidence="3" id="KW-0732">Signal</keyword>
<dbReference type="Pfam" id="PF00791">
    <property type="entry name" value="ZU5"/>
    <property type="match status" value="1"/>
</dbReference>
<evidence type="ECO:0000256" key="6">
    <source>
        <dbReference type="SAM" id="MobiDB-lite"/>
    </source>
</evidence>
<evidence type="ECO:0000256" key="5">
    <source>
        <dbReference type="ARBA" id="ARBA00023157"/>
    </source>
</evidence>
<evidence type="ECO:0000256" key="3">
    <source>
        <dbReference type="ARBA" id="ARBA00022729"/>
    </source>
</evidence>
<dbReference type="Proteomes" id="UP001311232">
    <property type="component" value="Unassembled WGS sequence"/>
</dbReference>
<protein>
    <submittedName>
        <fullName evidence="9">Netrin receptor unc5c</fullName>
    </submittedName>
</protein>
<evidence type="ECO:0000256" key="2">
    <source>
        <dbReference type="ARBA" id="ARBA00022525"/>
    </source>
</evidence>
<evidence type="ECO:0000256" key="1">
    <source>
        <dbReference type="ARBA" id="ARBA00004613"/>
    </source>
</evidence>
<keyword evidence="7" id="KW-0812">Transmembrane</keyword>
<evidence type="ECO:0000256" key="4">
    <source>
        <dbReference type="ARBA" id="ARBA00022737"/>
    </source>
</evidence>
<dbReference type="Gene3D" id="2.60.220.30">
    <property type="match status" value="1"/>
</dbReference>
<name>A0AAV9R489_9TELE</name>
<dbReference type="SUPFAM" id="SSF82895">
    <property type="entry name" value="TSP-1 type 1 repeat"/>
    <property type="match status" value="2"/>
</dbReference>
<keyword evidence="7" id="KW-1133">Transmembrane helix</keyword>
<dbReference type="PANTHER" id="PTHR22906">
    <property type="entry name" value="PROPERDIN"/>
    <property type="match status" value="1"/>
</dbReference>
<reference evidence="9 10" key="1">
    <citation type="submission" date="2021-06" db="EMBL/GenBank/DDBJ databases">
        <authorList>
            <person name="Palmer J.M."/>
        </authorList>
    </citation>
    <scope>NUCLEOTIDE SEQUENCE [LARGE SCALE GENOMIC DNA]</scope>
    <source>
        <strain evidence="9 10">MEX-2019</strain>
        <tissue evidence="9">Muscle</tissue>
    </source>
</reference>
<dbReference type="InterPro" id="IPR052065">
    <property type="entry name" value="Compl_asym_regulator"/>
</dbReference>
<dbReference type="Pfam" id="PF00090">
    <property type="entry name" value="TSP_1"/>
    <property type="match status" value="2"/>
</dbReference>
<feature type="domain" description="ZU5" evidence="8">
    <location>
        <begin position="340"/>
        <end position="434"/>
    </location>
</feature>
<dbReference type="SMART" id="SM00218">
    <property type="entry name" value="ZU5"/>
    <property type="match status" value="1"/>
</dbReference>
<organism evidence="9 10">
    <name type="scientific">Crenichthys baileyi</name>
    <name type="common">White River springfish</name>
    <dbReference type="NCBI Taxonomy" id="28760"/>
    <lineage>
        <taxon>Eukaryota</taxon>
        <taxon>Metazoa</taxon>
        <taxon>Chordata</taxon>
        <taxon>Craniata</taxon>
        <taxon>Vertebrata</taxon>
        <taxon>Euteleostomi</taxon>
        <taxon>Actinopterygii</taxon>
        <taxon>Neopterygii</taxon>
        <taxon>Teleostei</taxon>
        <taxon>Neoteleostei</taxon>
        <taxon>Acanthomorphata</taxon>
        <taxon>Ovalentaria</taxon>
        <taxon>Atherinomorphae</taxon>
        <taxon>Cyprinodontiformes</taxon>
        <taxon>Goodeidae</taxon>
        <taxon>Crenichthys</taxon>
    </lineage>
</organism>
<evidence type="ECO:0000259" key="8">
    <source>
        <dbReference type="PROSITE" id="PS51145"/>
    </source>
</evidence>
<dbReference type="AlphaFoldDB" id="A0AAV9R489"/>
<gene>
    <name evidence="9" type="primary">UNC5C_1</name>
    <name evidence="9" type="ORF">CRENBAI_025953</name>
</gene>
<keyword evidence="5" id="KW-1015">Disulfide bond</keyword>
<keyword evidence="2" id="KW-0964">Secreted</keyword>